<dbReference type="Gene3D" id="1.10.8.60">
    <property type="match status" value="1"/>
</dbReference>
<dbReference type="EMBL" id="MUKV01000017">
    <property type="protein sequence ID" value="OQS38064.1"/>
    <property type="molecule type" value="Genomic_DNA"/>
</dbReference>
<accession>A0A1W0CTG8</accession>
<dbReference type="Pfam" id="PF00158">
    <property type="entry name" value="Sigma54_activat"/>
    <property type="match status" value="1"/>
</dbReference>
<name>A0A1W0CTG8_9NEIS</name>
<dbReference type="FunFam" id="3.40.50.300:FF:000006">
    <property type="entry name" value="DNA-binding transcriptional regulator NtrC"/>
    <property type="match status" value="1"/>
</dbReference>
<evidence type="ECO:0000256" key="1">
    <source>
        <dbReference type="ARBA" id="ARBA00022741"/>
    </source>
</evidence>
<dbReference type="GO" id="GO:0006355">
    <property type="term" value="P:regulation of DNA-templated transcription"/>
    <property type="evidence" value="ECO:0007669"/>
    <property type="project" value="InterPro"/>
</dbReference>
<dbReference type="InterPro" id="IPR027417">
    <property type="entry name" value="P-loop_NTPase"/>
</dbReference>
<reference evidence="7 8" key="1">
    <citation type="submission" date="2017-02" db="EMBL/GenBank/DDBJ databases">
        <title>Chromobacterium haemolyticum H5244.</title>
        <authorList>
            <person name="Gulvik C.A."/>
        </authorList>
    </citation>
    <scope>NUCLEOTIDE SEQUENCE [LARGE SCALE GENOMIC DNA]</scope>
    <source>
        <strain evidence="7 8">H5244</strain>
    </source>
</reference>
<dbReference type="InterPro" id="IPR002078">
    <property type="entry name" value="Sigma_54_int"/>
</dbReference>
<keyword evidence="4" id="KW-0238">DNA-binding</keyword>
<evidence type="ECO:0000259" key="6">
    <source>
        <dbReference type="PROSITE" id="PS50045"/>
    </source>
</evidence>
<keyword evidence="3" id="KW-0805">Transcription regulation</keyword>
<dbReference type="InterPro" id="IPR003593">
    <property type="entry name" value="AAA+_ATPase"/>
</dbReference>
<dbReference type="GO" id="GO:0005524">
    <property type="term" value="F:ATP binding"/>
    <property type="evidence" value="ECO:0007669"/>
    <property type="project" value="UniProtKB-KW"/>
</dbReference>
<evidence type="ECO:0000256" key="2">
    <source>
        <dbReference type="ARBA" id="ARBA00022840"/>
    </source>
</evidence>
<keyword evidence="5" id="KW-0804">Transcription</keyword>
<dbReference type="SUPFAM" id="SSF52540">
    <property type="entry name" value="P-loop containing nucleoside triphosphate hydrolases"/>
    <property type="match status" value="1"/>
</dbReference>
<gene>
    <name evidence="7" type="ORF">B0T45_13780</name>
</gene>
<dbReference type="SMART" id="SM00382">
    <property type="entry name" value="AAA"/>
    <property type="match status" value="1"/>
</dbReference>
<dbReference type="AlphaFoldDB" id="A0A1W0CTG8"/>
<dbReference type="Gene3D" id="3.40.50.300">
    <property type="entry name" value="P-loop containing nucleotide triphosphate hydrolases"/>
    <property type="match status" value="1"/>
</dbReference>
<sequence length="603" mass="65036">MDHPIALPVERARRSFFQQGLAPAGLRGEIAQSWQRCRQQALPPQAARQEDGLEGAALNALREANSLLLRLAQPELDGLGEQVIDRRGIVLLSDADGVILNASGCPGFLPKAEQVALLPGMAWGERDRGTNAIGTALALGAAVQVNGGEHYLASNGGISCSAAPIFAPNGRLAGALNISSDARAHDAHALGLVRLAARQIEHRWLARSASEHWLVRFHLNHALLGSPREGVLVFADEVLVEANSCALAWLGLVWADLGRVRFGQLFDGELEPADGLRTRLSRRGQHFHLCITPPARKALAEWQTPKTEAAARPSAELQRAVKVLNADIPVLLLGETGVGKEVFARALHAASRRGRGPFVAVNCAAIPEALIESELFGYEEGAFTGARRKGMAGKLREASGGVLFLDEVGDMPAAMQARLLRALQQREVTPLGGGQTHAVDFALICATHRDLAAMTASGEFRADLFYRLQDYPVRLPPLRERDDLPRLIDEMWDELGAEQRGVRLGGPLRAALQAYSWPGNARQLYSALRTMLALADDGAVLGEEDLPSGCRVDAPRACPTLTVGRDELIERALARCQGNVSRAAAELGVARSTVYRRRKQAPR</sequence>
<dbReference type="SUPFAM" id="SSF55781">
    <property type="entry name" value="GAF domain-like"/>
    <property type="match status" value="1"/>
</dbReference>
<keyword evidence="1" id="KW-0547">Nucleotide-binding</keyword>
<feature type="domain" description="Sigma-54 factor interaction" evidence="6">
    <location>
        <begin position="317"/>
        <end position="533"/>
    </location>
</feature>
<dbReference type="Pfam" id="PF02954">
    <property type="entry name" value="HTH_8"/>
    <property type="match status" value="1"/>
</dbReference>
<dbReference type="CDD" id="cd00009">
    <property type="entry name" value="AAA"/>
    <property type="match status" value="1"/>
</dbReference>
<dbReference type="InterPro" id="IPR058031">
    <property type="entry name" value="AAA_lid_NorR"/>
</dbReference>
<dbReference type="Gene3D" id="1.10.10.60">
    <property type="entry name" value="Homeodomain-like"/>
    <property type="match status" value="1"/>
</dbReference>
<protein>
    <recommendedName>
        <fullName evidence="6">Sigma-54 factor interaction domain-containing protein</fullName>
    </recommendedName>
</protein>
<dbReference type="InterPro" id="IPR002197">
    <property type="entry name" value="HTH_Fis"/>
</dbReference>
<evidence type="ECO:0000256" key="3">
    <source>
        <dbReference type="ARBA" id="ARBA00023015"/>
    </source>
</evidence>
<evidence type="ECO:0000256" key="4">
    <source>
        <dbReference type="ARBA" id="ARBA00023125"/>
    </source>
</evidence>
<evidence type="ECO:0000313" key="7">
    <source>
        <dbReference type="EMBL" id="OQS38064.1"/>
    </source>
</evidence>
<dbReference type="PRINTS" id="PR01590">
    <property type="entry name" value="HTHFIS"/>
</dbReference>
<evidence type="ECO:0000313" key="8">
    <source>
        <dbReference type="Proteomes" id="UP000192721"/>
    </source>
</evidence>
<dbReference type="SUPFAM" id="SSF46689">
    <property type="entry name" value="Homeodomain-like"/>
    <property type="match status" value="1"/>
</dbReference>
<dbReference type="PANTHER" id="PTHR32071">
    <property type="entry name" value="TRANSCRIPTIONAL REGULATORY PROTEIN"/>
    <property type="match status" value="1"/>
</dbReference>
<proteinExistence type="predicted"/>
<dbReference type="Proteomes" id="UP000192721">
    <property type="component" value="Unassembled WGS sequence"/>
</dbReference>
<dbReference type="GO" id="GO:0043565">
    <property type="term" value="F:sequence-specific DNA binding"/>
    <property type="evidence" value="ECO:0007669"/>
    <property type="project" value="InterPro"/>
</dbReference>
<evidence type="ECO:0000256" key="5">
    <source>
        <dbReference type="ARBA" id="ARBA00023163"/>
    </source>
</evidence>
<dbReference type="InterPro" id="IPR025662">
    <property type="entry name" value="Sigma_54_int_dom_ATP-bd_1"/>
</dbReference>
<organism evidence="7 8">
    <name type="scientific">Chromobacterium haemolyticum</name>
    <dbReference type="NCBI Taxonomy" id="394935"/>
    <lineage>
        <taxon>Bacteria</taxon>
        <taxon>Pseudomonadati</taxon>
        <taxon>Pseudomonadota</taxon>
        <taxon>Betaproteobacteria</taxon>
        <taxon>Neisseriales</taxon>
        <taxon>Chromobacteriaceae</taxon>
        <taxon>Chromobacterium</taxon>
    </lineage>
</organism>
<dbReference type="InterPro" id="IPR003018">
    <property type="entry name" value="GAF"/>
</dbReference>
<dbReference type="Gene3D" id="3.30.450.40">
    <property type="match status" value="1"/>
</dbReference>
<dbReference type="PROSITE" id="PS00675">
    <property type="entry name" value="SIGMA54_INTERACT_1"/>
    <property type="match status" value="1"/>
</dbReference>
<comment type="caution">
    <text evidence="7">The sequence shown here is derived from an EMBL/GenBank/DDBJ whole genome shotgun (WGS) entry which is preliminary data.</text>
</comment>
<dbReference type="InterPro" id="IPR009057">
    <property type="entry name" value="Homeodomain-like_sf"/>
</dbReference>
<dbReference type="Pfam" id="PF01590">
    <property type="entry name" value="GAF"/>
    <property type="match status" value="1"/>
</dbReference>
<dbReference type="InterPro" id="IPR029016">
    <property type="entry name" value="GAF-like_dom_sf"/>
</dbReference>
<dbReference type="RefSeq" id="WP_081555865.1">
    <property type="nucleotide sequence ID" value="NZ_JBBIGS010000009.1"/>
</dbReference>
<keyword evidence="2" id="KW-0067">ATP-binding</keyword>
<dbReference type="PANTHER" id="PTHR32071:SF77">
    <property type="entry name" value="TRANSCRIPTIONAL REGULATORY PROTEIN"/>
    <property type="match status" value="1"/>
</dbReference>
<dbReference type="Pfam" id="PF25601">
    <property type="entry name" value="AAA_lid_14"/>
    <property type="match status" value="1"/>
</dbReference>
<dbReference type="PROSITE" id="PS50045">
    <property type="entry name" value="SIGMA54_INTERACT_4"/>
    <property type="match status" value="1"/>
</dbReference>